<dbReference type="Gene3D" id="1.10.287.130">
    <property type="match status" value="1"/>
</dbReference>
<dbReference type="Gene3D" id="3.30.565.10">
    <property type="entry name" value="Histidine kinase-like ATPase, C-terminal domain"/>
    <property type="match status" value="1"/>
</dbReference>
<evidence type="ECO:0000259" key="4">
    <source>
        <dbReference type="PROSITE" id="PS50109"/>
    </source>
</evidence>
<comment type="catalytic activity">
    <reaction evidence="1">
        <text>ATP + protein L-histidine = ADP + protein N-phospho-L-histidine.</text>
        <dbReference type="EC" id="2.7.13.3"/>
    </reaction>
</comment>
<organism evidence="5 6">
    <name type="scientific">Chitinophaga lutea</name>
    <dbReference type="NCBI Taxonomy" id="2488634"/>
    <lineage>
        <taxon>Bacteria</taxon>
        <taxon>Pseudomonadati</taxon>
        <taxon>Bacteroidota</taxon>
        <taxon>Chitinophagia</taxon>
        <taxon>Chitinophagales</taxon>
        <taxon>Chitinophagaceae</taxon>
        <taxon>Chitinophaga</taxon>
    </lineage>
</organism>
<dbReference type="GO" id="GO:0004673">
    <property type="term" value="F:protein histidine kinase activity"/>
    <property type="evidence" value="ECO:0007669"/>
    <property type="project" value="UniProtKB-EC"/>
</dbReference>
<dbReference type="EC" id="2.7.13.3" evidence="2"/>
<dbReference type="InterPro" id="IPR036890">
    <property type="entry name" value="HATPase_C_sf"/>
</dbReference>
<dbReference type="AlphaFoldDB" id="A0A3N4PM63"/>
<dbReference type="PROSITE" id="PS50042">
    <property type="entry name" value="CNMP_BINDING_3"/>
    <property type="match status" value="1"/>
</dbReference>
<dbReference type="PRINTS" id="PR00344">
    <property type="entry name" value="BCTRLSENSOR"/>
</dbReference>
<accession>A0A3N4PM63</accession>
<dbReference type="CDD" id="cd00038">
    <property type="entry name" value="CAP_ED"/>
    <property type="match status" value="1"/>
</dbReference>
<sequence>MDKVSADWLQTIEALKDVPREQLQWLADNSVQESVPAGEYVFKVNDPIISTIFVISGKIRAYRLQNGEAREIALFEPKSITGHLPYSRGVNAIASGQALEDTEVLRFPREKSDDLIRHHFELTQALVHQMISRVREFTSNQLQDEKMVALGKLSAGLAHELNNPAAAVVRGATSLREHLHLMPEYFKKISVIDMPEEKVDIVSNMMFTLLQRPRQATLSLMQRTEKEDELADLLEQYDVENAGEIAENFVDFGGTTEDLEAFREHIPPAHFSPVINWINNNLITEKMVADIGDASRRIAALIGSVKVFTHMDQGHDQQVADIHEGIVNTLTMLQHKIRKGNVEVAQHFDTSLPPVKAYIGELNQVWTNLIDNALDAMENNGKGVLEIKTEKDGECVKVTITDNGTGIAPDALPQIFDPFFTTKDIGKGTGLGLDIVSQIVRQHKGSVKVQSAPGRTQFSVSLPAKA</sequence>
<dbReference type="SMART" id="SM00100">
    <property type="entry name" value="cNMP"/>
    <property type="match status" value="1"/>
</dbReference>
<proteinExistence type="predicted"/>
<evidence type="ECO:0000313" key="5">
    <source>
        <dbReference type="EMBL" id="RPE09286.1"/>
    </source>
</evidence>
<dbReference type="EMBL" id="RPDH01000002">
    <property type="protein sequence ID" value="RPE09286.1"/>
    <property type="molecule type" value="Genomic_DNA"/>
</dbReference>
<evidence type="ECO:0000256" key="1">
    <source>
        <dbReference type="ARBA" id="ARBA00000085"/>
    </source>
</evidence>
<comment type="caution">
    <text evidence="5">The sequence shown here is derived from an EMBL/GenBank/DDBJ whole genome shotgun (WGS) entry which is preliminary data.</text>
</comment>
<dbReference type="InterPro" id="IPR000595">
    <property type="entry name" value="cNMP-bd_dom"/>
</dbReference>
<dbReference type="InterPro" id="IPR003594">
    <property type="entry name" value="HATPase_dom"/>
</dbReference>
<dbReference type="SMART" id="SM00387">
    <property type="entry name" value="HATPase_c"/>
    <property type="match status" value="1"/>
</dbReference>
<dbReference type="PROSITE" id="PS50109">
    <property type="entry name" value="HIS_KIN"/>
    <property type="match status" value="1"/>
</dbReference>
<dbReference type="PANTHER" id="PTHR43065">
    <property type="entry name" value="SENSOR HISTIDINE KINASE"/>
    <property type="match status" value="1"/>
</dbReference>
<dbReference type="InterPro" id="IPR014710">
    <property type="entry name" value="RmlC-like_jellyroll"/>
</dbReference>
<evidence type="ECO:0000256" key="2">
    <source>
        <dbReference type="ARBA" id="ARBA00012438"/>
    </source>
</evidence>
<dbReference type="Gene3D" id="2.60.120.10">
    <property type="entry name" value="Jelly Rolls"/>
    <property type="match status" value="1"/>
</dbReference>
<dbReference type="OrthoDB" id="9806995at2"/>
<dbReference type="Pfam" id="PF00027">
    <property type="entry name" value="cNMP_binding"/>
    <property type="match status" value="1"/>
</dbReference>
<dbReference type="InterPro" id="IPR005467">
    <property type="entry name" value="His_kinase_dom"/>
</dbReference>
<feature type="domain" description="Histidine kinase" evidence="4">
    <location>
        <begin position="295"/>
        <end position="466"/>
    </location>
</feature>
<keyword evidence="6" id="KW-1185">Reference proteome</keyword>
<dbReference type="Pfam" id="PF02518">
    <property type="entry name" value="HATPase_c"/>
    <property type="match status" value="1"/>
</dbReference>
<dbReference type="SUPFAM" id="SSF51206">
    <property type="entry name" value="cAMP-binding domain-like"/>
    <property type="match status" value="1"/>
</dbReference>
<reference evidence="5 6" key="1">
    <citation type="submission" date="2018-11" db="EMBL/GenBank/DDBJ databases">
        <title>Chitinophaga lutea sp.nov., isolate from arsenic contaminated soil.</title>
        <authorList>
            <person name="Zong Y."/>
        </authorList>
    </citation>
    <scope>NUCLEOTIDE SEQUENCE [LARGE SCALE GENOMIC DNA]</scope>
    <source>
        <strain evidence="5 6">ZY74</strain>
    </source>
</reference>
<dbReference type="Proteomes" id="UP000278351">
    <property type="component" value="Unassembled WGS sequence"/>
</dbReference>
<gene>
    <name evidence="5" type="ORF">EGT74_20005</name>
</gene>
<dbReference type="RefSeq" id="WP_123848283.1">
    <property type="nucleotide sequence ID" value="NZ_RPDH01000002.1"/>
</dbReference>
<evidence type="ECO:0000259" key="3">
    <source>
        <dbReference type="PROSITE" id="PS50042"/>
    </source>
</evidence>
<dbReference type="InterPro" id="IPR004358">
    <property type="entry name" value="Sig_transdc_His_kin-like_C"/>
</dbReference>
<evidence type="ECO:0000313" key="6">
    <source>
        <dbReference type="Proteomes" id="UP000278351"/>
    </source>
</evidence>
<feature type="domain" description="Cyclic nucleotide-binding" evidence="3">
    <location>
        <begin position="14"/>
        <end position="133"/>
    </location>
</feature>
<protein>
    <recommendedName>
        <fullName evidence="2">histidine kinase</fullName>
        <ecNumber evidence="2">2.7.13.3</ecNumber>
    </recommendedName>
</protein>
<dbReference type="InterPro" id="IPR018490">
    <property type="entry name" value="cNMP-bd_dom_sf"/>
</dbReference>
<dbReference type="SUPFAM" id="SSF55874">
    <property type="entry name" value="ATPase domain of HSP90 chaperone/DNA topoisomerase II/histidine kinase"/>
    <property type="match status" value="1"/>
</dbReference>
<dbReference type="PANTHER" id="PTHR43065:SF48">
    <property type="entry name" value="HISTIDINE KINASE"/>
    <property type="match status" value="1"/>
</dbReference>
<name>A0A3N4PM63_9BACT</name>